<dbReference type="Proteomes" id="UP000828390">
    <property type="component" value="Unassembled WGS sequence"/>
</dbReference>
<evidence type="ECO:0000313" key="1">
    <source>
        <dbReference type="EMBL" id="KAH3836742.1"/>
    </source>
</evidence>
<gene>
    <name evidence="1" type="ORF">DPMN_110117</name>
</gene>
<protein>
    <submittedName>
        <fullName evidence="1">Uncharacterized protein</fullName>
    </submittedName>
</protein>
<reference evidence="1" key="2">
    <citation type="submission" date="2020-11" db="EMBL/GenBank/DDBJ databases">
        <authorList>
            <person name="McCartney M.A."/>
            <person name="Auch B."/>
            <person name="Kono T."/>
            <person name="Mallez S."/>
            <person name="Becker A."/>
            <person name="Gohl D.M."/>
            <person name="Silverstein K.A.T."/>
            <person name="Koren S."/>
            <person name="Bechman K.B."/>
            <person name="Herman A."/>
            <person name="Abrahante J.E."/>
            <person name="Garbe J."/>
        </authorList>
    </citation>
    <scope>NUCLEOTIDE SEQUENCE</scope>
    <source>
        <strain evidence="1">Duluth1</strain>
        <tissue evidence="1">Whole animal</tissue>
    </source>
</reference>
<accession>A0A9D4KCD5</accession>
<proteinExistence type="predicted"/>
<organism evidence="1 2">
    <name type="scientific">Dreissena polymorpha</name>
    <name type="common">Zebra mussel</name>
    <name type="synonym">Mytilus polymorpha</name>
    <dbReference type="NCBI Taxonomy" id="45954"/>
    <lineage>
        <taxon>Eukaryota</taxon>
        <taxon>Metazoa</taxon>
        <taxon>Spiralia</taxon>
        <taxon>Lophotrochozoa</taxon>
        <taxon>Mollusca</taxon>
        <taxon>Bivalvia</taxon>
        <taxon>Autobranchia</taxon>
        <taxon>Heteroconchia</taxon>
        <taxon>Euheterodonta</taxon>
        <taxon>Imparidentia</taxon>
        <taxon>Neoheterodontei</taxon>
        <taxon>Myida</taxon>
        <taxon>Dreissenoidea</taxon>
        <taxon>Dreissenidae</taxon>
        <taxon>Dreissena</taxon>
    </lineage>
</organism>
<comment type="caution">
    <text evidence="1">The sequence shown here is derived from an EMBL/GenBank/DDBJ whole genome shotgun (WGS) entry which is preliminary data.</text>
</comment>
<reference evidence="1" key="1">
    <citation type="journal article" date="2019" name="bioRxiv">
        <title>The Genome of the Zebra Mussel, Dreissena polymorpha: A Resource for Invasive Species Research.</title>
        <authorList>
            <person name="McCartney M.A."/>
            <person name="Auch B."/>
            <person name="Kono T."/>
            <person name="Mallez S."/>
            <person name="Zhang Y."/>
            <person name="Obille A."/>
            <person name="Becker A."/>
            <person name="Abrahante J.E."/>
            <person name="Garbe J."/>
            <person name="Badalamenti J.P."/>
            <person name="Herman A."/>
            <person name="Mangelson H."/>
            <person name="Liachko I."/>
            <person name="Sullivan S."/>
            <person name="Sone E.D."/>
            <person name="Koren S."/>
            <person name="Silverstein K.A.T."/>
            <person name="Beckman K.B."/>
            <person name="Gohl D.M."/>
        </authorList>
    </citation>
    <scope>NUCLEOTIDE SEQUENCE</scope>
    <source>
        <strain evidence="1">Duluth1</strain>
        <tissue evidence="1">Whole animal</tissue>
    </source>
</reference>
<dbReference type="AlphaFoldDB" id="A0A9D4KCD5"/>
<name>A0A9D4KCD5_DREPO</name>
<keyword evidence="2" id="KW-1185">Reference proteome</keyword>
<sequence>MLQTEVLFLGHLVANKGAKPDPPNVATSTGWPTPQNCIGFLKHSSNCLTGSVQIELMVQSVHLSRDGCNAG</sequence>
<dbReference type="EMBL" id="JAIWYP010000004">
    <property type="protein sequence ID" value="KAH3836742.1"/>
    <property type="molecule type" value="Genomic_DNA"/>
</dbReference>
<evidence type="ECO:0000313" key="2">
    <source>
        <dbReference type="Proteomes" id="UP000828390"/>
    </source>
</evidence>